<feature type="compositionally biased region" description="Basic and acidic residues" evidence="1">
    <location>
        <begin position="219"/>
        <end position="229"/>
    </location>
</feature>
<name>A0A397IQE1_9GLOM</name>
<keyword evidence="3" id="KW-1185">Reference proteome</keyword>
<feature type="region of interest" description="Disordered" evidence="1">
    <location>
        <begin position="1"/>
        <end position="157"/>
    </location>
</feature>
<dbReference type="Proteomes" id="UP000266861">
    <property type="component" value="Unassembled WGS sequence"/>
</dbReference>
<evidence type="ECO:0000313" key="3">
    <source>
        <dbReference type="Proteomes" id="UP000266861"/>
    </source>
</evidence>
<feature type="region of interest" description="Disordered" evidence="1">
    <location>
        <begin position="208"/>
        <end position="231"/>
    </location>
</feature>
<feature type="compositionally biased region" description="Low complexity" evidence="1">
    <location>
        <begin position="50"/>
        <end position="61"/>
    </location>
</feature>
<feature type="compositionally biased region" description="Basic and acidic residues" evidence="1">
    <location>
        <begin position="91"/>
        <end position="102"/>
    </location>
</feature>
<sequence length="302" mass="33797">MGGNSQSQTEHGRKNKNSSKGGNSQSQTEHNSPGNKGDDSQTEHGRKNNKNSSKGGNSQSQTEHNSPGNKRDDYSQFQTEHGRKNNSPGNKGDDYSDSERGKNNNNNVDMTCNSSEISKSTFSPISSNSQGNRTSGSPYSNTGDSERGREENRNRTYNNSSLTYPIYVESLDIPCYDLSIERGPWEFQQPDCRKVNCGLMLSNIKRNRTSGSPYSNTGDSERGREENRNRTYNNSSLTYPIYVESLDIPCYDLSIERGPWEFQQPDCRKVNCGLMLSNIKSNYSLGISVFSDNQNDSYRCTI</sequence>
<accession>A0A397IQE1</accession>
<feature type="compositionally biased region" description="Polar residues" evidence="1">
    <location>
        <begin position="75"/>
        <end position="89"/>
    </location>
</feature>
<dbReference type="OrthoDB" id="10599227at2759"/>
<protein>
    <submittedName>
        <fullName evidence="2">Uncharacterized protein</fullName>
    </submittedName>
</protein>
<proteinExistence type="predicted"/>
<organism evidence="2 3">
    <name type="scientific">Diversispora epigaea</name>
    <dbReference type="NCBI Taxonomy" id="1348612"/>
    <lineage>
        <taxon>Eukaryota</taxon>
        <taxon>Fungi</taxon>
        <taxon>Fungi incertae sedis</taxon>
        <taxon>Mucoromycota</taxon>
        <taxon>Glomeromycotina</taxon>
        <taxon>Glomeromycetes</taxon>
        <taxon>Diversisporales</taxon>
        <taxon>Diversisporaceae</taxon>
        <taxon>Diversispora</taxon>
    </lineage>
</organism>
<feature type="compositionally biased region" description="Polar residues" evidence="1">
    <location>
        <begin position="209"/>
        <end position="218"/>
    </location>
</feature>
<feature type="compositionally biased region" description="Basic and acidic residues" evidence="1">
    <location>
        <begin position="36"/>
        <end position="46"/>
    </location>
</feature>
<comment type="caution">
    <text evidence="2">The sequence shown here is derived from an EMBL/GenBank/DDBJ whole genome shotgun (WGS) entry which is preliminary data.</text>
</comment>
<reference evidence="2 3" key="1">
    <citation type="submission" date="2018-08" db="EMBL/GenBank/DDBJ databases">
        <title>Genome and evolution of the arbuscular mycorrhizal fungus Diversispora epigaea (formerly Glomus versiforme) and its bacterial endosymbionts.</title>
        <authorList>
            <person name="Sun X."/>
            <person name="Fei Z."/>
            <person name="Harrison M."/>
        </authorList>
    </citation>
    <scope>NUCLEOTIDE SEQUENCE [LARGE SCALE GENOMIC DNA]</scope>
    <source>
        <strain evidence="2 3">IT104</strain>
    </source>
</reference>
<dbReference type="AlphaFoldDB" id="A0A397IQE1"/>
<evidence type="ECO:0000256" key="1">
    <source>
        <dbReference type="SAM" id="MobiDB-lite"/>
    </source>
</evidence>
<dbReference type="EMBL" id="PQFF01000195">
    <property type="protein sequence ID" value="RHZ75966.1"/>
    <property type="molecule type" value="Genomic_DNA"/>
</dbReference>
<feature type="compositionally biased region" description="Polar residues" evidence="1">
    <location>
        <begin position="25"/>
        <end position="34"/>
    </location>
</feature>
<gene>
    <name evidence="2" type="ORF">Glove_208g202</name>
</gene>
<feature type="compositionally biased region" description="Polar residues" evidence="1">
    <location>
        <begin position="103"/>
        <end position="143"/>
    </location>
</feature>
<feature type="compositionally biased region" description="Basic and acidic residues" evidence="1">
    <location>
        <begin position="144"/>
        <end position="154"/>
    </location>
</feature>
<evidence type="ECO:0000313" key="2">
    <source>
        <dbReference type="EMBL" id="RHZ75966.1"/>
    </source>
</evidence>